<dbReference type="GO" id="GO:0006508">
    <property type="term" value="P:proteolysis"/>
    <property type="evidence" value="ECO:0007669"/>
    <property type="project" value="UniProtKB-KW"/>
</dbReference>
<dbReference type="Proteomes" id="UP000001038">
    <property type="component" value="Chromosome 6"/>
</dbReference>
<dbReference type="Ensembl" id="ENSORLT00000020650.2">
    <property type="protein sequence ID" value="ENSORLP00000020649.2"/>
    <property type="gene ID" value="ENSORLG00000016495.2"/>
</dbReference>
<comment type="cofactor">
    <cofactor evidence="1">
        <name>Zn(2+)</name>
        <dbReference type="ChEBI" id="CHEBI:29105"/>
    </cofactor>
</comment>
<dbReference type="InterPro" id="IPR050821">
    <property type="entry name" value="Cytosolic_carboxypeptidase"/>
</dbReference>
<evidence type="ECO:0000256" key="8">
    <source>
        <dbReference type="ARBA" id="ARBA00022833"/>
    </source>
</evidence>
<comment type="subcellular location">
    <subcellularLocation>
        <location evidence="2">Cytoplasm</location>
        <location evidence="2">Cytoskeleton</location>
    </subcellularLocation>
</comment>
<dbReference type="PROSITE" id="PS52035">
    <property type="entry name" value="PEPTIDASE_M14"/>
    <property type="match status" value="1"/>
</dbReference>
<dbReference type="Pfam" id="PF00246">
    <property type="entry name" value="Peptidase_M14"/>
    <property type="match status" value="1"/>
</dbReference>
<evidence type="ECO:0000256" key="11">
    <source>
        <dbReference type="PROSITE-ProRule" id="PRU01379"/>
    </source>
</evidence>
<name>H2MPI8_ORYLA</name>
<evidence type="ECO:0000256" key="7">
    <source>
        <dbReference type="ARBA" id="ARBA00022801"/>
    </source>
</evidence>
<keyword evidence="4" id="KW-0963">Cytoplasm</keyword>
<reference evidence="13" key="2">
    <citation type="submission" date="2025-08" db="UniProtKB">
        <authorList>
            <consortium name="Ensembl"/>
        </authorList>
    </citation>
    <scope>IDENTIFICATION</scope>
    <source>
        <strain evidence="13">Hd-rR</strain>
    </source>
</reference>
<keyword evidence="7" id="KW-0378">Hydrolase</keyword>
<proteinExistence type="inferred from homology"/>
<evidence type="ECO:0000256" key="1">
    <source>
        <dbReference type="ARBA" id="ARBA00001947"/>
    </source>
</evidence>
<protein>
    <recommendedName>
        <fullName evidence="12">Peptidase M14 domain-containing protein</fullName>
    </recommendedName>
</protein>
<keyword evidence="9" id="KW-0482">Metalloprotease</keyword>
<feature type="active site" description="Proton donor/acceptor" evidence="11">
    <location>
        <position position="209"/>
    </location>
</feature>
<keyword evidence="10" id="KW-0206">Cytoskeleton</keyword>
<keyword evidence="5" id="KW-0645">Protease</keyword>
<evidence type="ECO:0000256" key="6">
    <source>
        <dbReference type="ARBA" id="ARBA00022723"/>
    </source>
</evidence>
<evidence type="ECO:0000313" key="14">
    <source>
        <dbReference type="Proteomes" id="UP000001038"/>
    </source>
</evidence>
<dbReference type="PANTHER" id="PTHR12756">
    <property type="entry name" value="CYTOSOLIC CARBOXYPEPTIDASE"/>
    <property type="match status" value="1"/>
</dbReference>
<dbReference type="Gene3D" id="3.40.630.10">
    <property type="entry name" value="Zn peptidases"/>
    <property type="match status" value="1"/>
</dbReference>
<evidence type="ECO:0000256" key="5">
    <source>
        <dbReference type="ARBA" id="ARBA00022670"/>
    </source>
</evidence>
<evidence type="ECO:0000256" key="10">
    <source>
        <dbReference type="ARBA" id="ARBA00023212"/>
    </source>
</evidence>
<comment type="similarity">
    <text evidence="3 11">Belongs to the peptidase M14 family.</text>
</comment>
<evidence type="ECO:0000256" key="2">
    <source>
        <dbReference type="ARBA" id="ARBA00004245"/>
    </source>
</evidence>
<reference evidence="13" key="3">
    <citation type="submission" date="2025-09" db="UniProtKB">
        <authorList>
            <consortium name="Ensembl"/>
        </authorList>
    </citation>
    <scope>IDENTIFICATION</scope>
    <source>
        <strain evidence="13">Hd-rR</strain>
    </source>
</reference>
<dbReference type="InterPro" id="IPR000834">
    <property type="entry name" value="Peptidase_M14"/>
</dbReference>
<dbReference type="GO" id="GO:0008270">
    <property type="term" value="F:zinc ion binding"/>
    <property type="evidence" value="ECO:0007669"/>
    <property type="project" value="InterPro"/>
</dbReference>
<dbReference type="HOGENOM" id="CLU_007523_5_0_1"/>
<evidence type="ECO:0000259" key="12">
    <source>
        <dbReference type="PROSITE" id="PS52035"/>
    </source>
</evidence>
<dbReference type="Bgee" id="ENSORLG00000016495">
    <property type="expression patterns" value="Expressed in testis and 4 other cell types or tissues"/>
</dbReference>
<evidence type="ECO:0000256" key="9">
    <source>
        <dbReference type="ARBA" id="ARBA00023049"/>
    </source>
</evidence>
<keyword evidence="14" id="KW-1185">Reference proteome</keyword>
<evidence type="ECO:0000256" key="3">
    <source>
        <dbReference type="ARBA" id="ARBA00005988"/>
    </source>
</evidence>
<dbReference type="AlphaFoldDB" id="H2MPI8"/>
<evidence type="ECO:0000313" key="13">
    <source>
        <dbReference type="Ensembl" id="ENSORLP00000020649.2"/>
    </source>
</evidence>
<dbReference type="GO" id="GO:0004181">
    <property type="term" value="F:metallocarboxypeptidase activity"/>
    <property type="evidence" value="ECO:0007669"/>
    <property type="project" value="InterPro"/>
</dbReference>
<dbReference type="InParanoid" id="H2MPI8"/>
<dbReference type="GeneTree" id="ENSGT00940000160916"/>
<dbReference type="GO" id="GO:0005856">
    <property type="term" value="C:cytoskeleton"/>
    <property type="evidence" value="ECO:0007669"/>
    <property type="project" value="UniProtKB-SubCell"/>
</dbReference>
<dbReference type="PANTHER" id="PTHR12756:SF41">
    <property type="entry name" value="CYTOSOLIC CARBOXYPEPTIDASE 2"/>
    <property type="match status" value="1"/>
</dbReference>
<keyword evidence="8" id="KW-0862">Zinc</keyword>
<keyword evidence="6" id="KW-0479">Metal-binding</keyword>
<evidence type="ECO:0000256" key="4">
    <source>
        <dbReference type="ARBA" id="ARBA00022490"/>
    </source>
</evidence>
<dbReference type="STRING" id="8090.ENSORLP00000020649"/>
<dbReference type="SUPFAM" id="SSF53187">
    <property type="entry name" value="Zn-dependent exopeptidases"/>
    <property type="match status" value="1"/>
</dbReference>
<organism evidence="13 14">
    <name type="scientific">Oryzias latipes</name>
    <name type="common">Japanese rice fish</name>
    <name type="synonym">Japanese killifish</name>
    <dbReference type="NCBI Taxonomy" id="8090"/>
    <lineage>
        <taxon>Eukaryota</taxon>
        <taxon>Metazoa</taxon>
        <taxon>Chordata</taxon>
        <taxon>Craniata</taxon>
        <taxon>Vertebrata</taxon>
        <taxon>Euteleostomi</taxon>
        <taxon>Actinopterygii</taxon>
        <taxon>Neopterygii</taxon>
        <taxon>Teleostei</taxon>
        <taxon>Neoteleostei</taxon>
        <taxon>Acanthomorphata</taxon>
        <taxon>Ovalentaria</taxon>
        <taxon>Atherinomorphae</taxon>
        <taxon>Beloniformes</taxon>
        <taxon>Adrianichthyidae</taxon>
        <taxon>Oryziinae</taxon>
        <taxon>Oryzias</taxon>
    </lineage>
</organism>
<sequence length="270" mass="30491">MKMFFRDENRIPHLAGNAVHVLTVTSESASRREAAHKRAVVLTARVHPGETNASWVMEGLLDFLLGDSEDAQVLRDNFVFKVVPMLNPDGVVVGNYRCSLAGRDLNRYYRSVLRESFPGVWHTKNMVERLRAEMEVALYCDFHGHNRKNNAFMYGCRRPHLLSCCTSAFVQLPLQFSFQSCKFRVQKSKEGTGRICMWRLGIQNSYTMETSFGGSTLGEQTSFGGSTLGEQTSFRRPPRVQEEAVLRPVKLVFSSSLQVTGRELTSPRGT</sequence>
<feature type="domain" description="Peptidase M14" evidence="12">
    <location>
        <begin position="1"/>
        <end position="232"/>
    </location>
</feature>
<reference evidence="13 14" key="1">
    <citation type="journal article" date="2007" name="Nature">
        <title>The medaka draft genome and insights into vertebrate genome evolution.</title>
        <authorList>
            <person name="Kasahara M."/>
            <person name="Naruse K."/>
            <person name="Sasaki S."/>
            <person name="Nakatani Y."/>
            <person name="Qu W."/>
            <person name="Ahsan B."/>
            <person name="Yamada T."/>
            <person name="Nagayasu Y."/>
            <person name="Doi K."/>
            <person name="Kasai Y."/>
            <person name="Jindo T."/>
            <person name="Kobayashi D."/>
            <person name="Shimada A."/>
            <person name="Toyoda A."/>
            <person name="Kuroki Y."/>
            <person name="Fujiyama A."/>
            <person name="Sasaki T."/>
            <person name="Shimizu A."/>
            <person name="Asakawa S."/>
            <person name="Shimizu N."/>
            <person name="Hashimoto S."/>
            <person name="Yang J."/>
            <person name="Lee Y."/>
            <person name="Matsushima K."/>
            <person name="Sugano S."/>
            <person name="Sakaizumi M."/>
            <person name="Narita T."/>
            <person name="Ohishi K."/>
            <person name="Haga S."/>
            <person name="Ohta F."/>
            <person name="Nomoto H."/>
            <person name="Nogata K."/>
            <person name="Morishita T."/>
            <person name="Endo T."/>
            <person name="Shin-I T."/>
            <person name="Takeda H."/>
            <person name="Morishita S."/>
            <person name="Kohara Y."/>
        </authorList>
    </citation>
    <scope>NUCLEOTIDE SEQUENCE [LARGE SCALE GENOMIC DNA]</scope>
    <source>
        <strain evidence="13 14">Hd-rR</strain>
    </source>
</reference>
<dbReference type="eggNOG" id="KOG3641">
    <property type="taxonomic scope" value="Eukaryota"/>
</dbReference>
<accession>H2MPI8</accession>